<evidence type="ECO:0000313" key="1">
    <source>
        <dbReference type="EMBL" id="KAI8571139.1"/>
    </source>
</evidence>
<organism evidence="1 2">
    <name type="scientific">Rhododendron molle</name>
    <name type="common">Chinese azalea</name>
    <name type="synonym">Azalea mollis</name>
    <dbReference type="NCBI Taxonomy" id="49168"/>
    <lineage>
        <taxon>Eukaryota</taxon>
        <taxon>Viridiplantae</taxon>
        <taxon>Streptophyta</taxon>
        <taxon>Embryophyta</taxon>
        <taxon>Tracheophyta</taxon>
        <taxon>Spermatophyta</taxon>
        <taxon>Magnoliopsida</taxon>
        <taxon>eudicotyledons</taxon>
        <taxon>Gunneridae</taxon>
        <taxon>Pentapetalae</taxon>
        <taxon>asterids</taxon>
        <taxon>Ericales</taxon>
        <taxon>Ericaceae</taxon>
        <taxon>Ericoideae</taxon>
        <taxon>Rhodoreae</taxon>
        <taxon>Rhododendron</taxon>
    </lineage>
</organism>
<dbReference type="Proteomes" id="UP001062846">
    <property type="component" value="Chromosome 1"/>
</dbReference>
<accession>A0ACC0Q170</accession>
<gene>
    <name evidence="1" type="ORF">RHMOL_Rhmol01G0095400</name>
</gene>
<reference evidence="1" key="1">
    <citation type="submission" date="2022-02" db="EMBL/GenBank/DDBJ databases">
        <title>Plant Genome Project.</title>
        <authorList>
            <person name="Zhang R.-G."/>
        </authorList>
    </citation>
    <scope>NUCLEOTIDE SEQUENCE</scope>
    <source>
        <strain evidence="1">AT1</strain>
    </source>
</reference>
<comment type="caution">
    <text evidence="1">The sequence shown here is derived from an EMBL/GenBank/DDBJ whole genome shotgun (WGS) entry which is preliminary data.</text>
</comment>
<name>A0ACC0Q170_RHOML</name>
<evidence type="ECO:0000313" key="2">
    <source>
        <dbReference type="Proteomes" id="UP001062846"/>
    </source>
</evidence>
<dbReference type="EMBL" id="CM046388">
    <property type="protein sequence ID" value="KAI8571139.1"/>
    <property type="molecule type" value="Genomic_DNA"/>
</dbReference>
<keyword evidence="2" id="KW-1185">Reference proteome</keyword>
<sequence>MAFFTSNPQLHSITLCKSPWTLNNSFKFHFPSSFLPTFSQPKHPPPLQPRFSPLLTVRTPCVRIDTTLTTKHQEIPNETSNHSNDLTTSSGFSQSSANGKRVGRKNSKRSVGLVDVENPEMTSATRDGDAGKRLDSSEEKGVYYVFCNLFLESTRKYLEKNVTGIGSGESNRERDGKIGKGFGKKSKVNYPLGGKLKVGLDRWSKNGDFLSALIAYDSARVKGVKVDQWIYTGILYLCSSAATGGFERAKSGSSGRSLSNLDLIGEASSLNSDVMRKLLESLRQWKHSGPSELDYVLTEEGKNNMYSNSYLEDLAMVDNGKSNPRVKDGTIDIGIVGSETVVIEDGDYPKKLDIKVPRSTSGVSSTKIKEYALVRGFEIFHRMCREEVPMNEASLTSVATLCMAMGDGDMAFFMVKQMKLRGIDPRLRSYGPALSAFCTCGDVDKAFTVEQHMLEHGVRPEEPELEALLKGWLDFCGPFEAVVDGMNVGALARRTLRSSKQGLVVMLTKVNVVVNGIRPLLPSKKWPLIVLYHRRLTGYNLDKPVCKELIDKWKAADALYVPPAGSNVDWYWLYAAIKCKCLIVSNDEMKYNIFHLLGNDFFPRWKERHQFSNKELLLSYWKVRFSFSDIGPVIHMPPPYSIVIQESEKGHWHIPIASEPDDEGERTWLCITRGKSPRSTQVTATMHEDNHSPGATQVTATIHEDSQSPEARQVSATIQERNHSPEATQATATIHKGASRAQKERLGAD</sequence>
<proteinExistence type="predicted"/>
<protein>
    <submittedName>
        <fullName evidence="1">Uncharacterized protein</fullName>
    </submittedName>
</protein>